<evidence type="ECO:0000313" key="2">
    <source>
        <dbReference type="EMBL" id="RDX44625.1"/>
    </source>
</evidence>
<keyword evidence="3" id="KW-1185">Reference proteome</keyword>
<gene>
    <name evidence="2" type="ORF">OH76DRAFT_1408853</name>
</gene>
<evidence type="ECO:0000313" key="3">
    <source>
        <dbReference type="Proteomes" id="UP000256964"/>
    </source>
</evidence>
<dbReference type="SUPFAM" id="SSF56112">
    <property type="entry name" value="Protein kinase-like (PK-like)"/>
    <property type="match status" value="1"/>
</dbReference>
<reference evidence="2 3" key="1">
    <citation type="journal article" date="2018" name="Biotechnol. Biofuels">
        <title>Integrative visual omics of the white-rot fungus Polyporus brumalis exposes the biotechnological potential of its oxidative enzymes for delignifying raw plant biomass.</title>
        <authorList>
            <person name="Miyauchi S."/>
            <person name="Rancon A."/>
            <person name="Drula E."/>
            <person name="Hage H."/>
            <person name="Chaduli D."/>
            <person name="Favel A."/>
            <person name="Grisel S."/>
            <person name="Henrissat B."/>
            <person name="Herpoel-Gimbert I."/>
            <person name="Ruiz-Duenas F.J."/>
            <person name="Chevret D."/>
            <person name="Hainaut M."/>
            <person name="Lin J."/>
            <person name="Wang M."/>
            <person name="Pangilinan J."/>
            <person name="Lipzen A."/>
            <person name="Lesage-Meessen L."/>
            <person name="Navarro D."/>
            <person name="Riley R."/>
            <person name="Grigoriev I.V."/>
            <person name="Zhou S."/>
            <person name="Raouche S."/>
            <person name="Rosso M.N."/>
        </authorList>
    </citation>
    <scope>NUCLEOTIDE SEQUENCE [LARGE SCALE GENOMIC DNA]</scope>
    <source>
        <strain evidence="2 3">BRFM 1820</strain>
    </source>
</reference>
<dbReference type="EMBL" id="KZ857447">
    <property type="protein sequence ID" value="RDX44625.1"/>
    <property type="molecule type" value="Genomic_DNA"/>
</dbReference>
<dbReference type="Gene3D" id="1.10.510.10">
    <property type="entry name" value="Transferase(Phosphotransferase) domain 1"/>
    <property type="match status" value="1"/>
</dbReference>
<organism evidence="2 3">
    <name type="scientific">Lentinus brumalis</name>
    <dbReference type="NCBI Taxonomy" id="2498619"/>
    <lineage>
        <taxon>Eukaryota</taxon>
        <taxon>Fungi</taxon>
        <taxon>Dikarya</taxon>
        <taxon>Basidiomycota</taxon>
        <taxon>Agaricomycotina</taxon>
        <taxon>Agaricomycetes</taxon>
        <taxon>Polyporales</taxon>
        <taxon>Polyporaceae</taxon>
        <taxon>Lentinus</taxon>
    </lineage>
</organism>
<feature type="region of interest" description="Disordered" evidence="1">
    <location>
        <begin position="1"/>
        <end position="27"/>
    </location>
</feature>
<protein>
    <recommendedName>
        <fullName evidence="4">Protein kinase domain-containing protein</fullName>
    </recommendedName>
</protein>
<dbReference type="OrthoDB" id="2793880at2759"/>
<accession>A0A371CWH4</accession>
<evidence type="ECO:0000256" key="1">
    <source>
        <dbReference type="SAM" id="MobiDB-lite"/>
    </source>
</evidence>
<dbReference type="InterPro" id="IPR011009">
    <property type="entry name" value="Kinase-like_dom_sf"/>
</dbReference>
<name>A0A371CWH4_9APHY</name>
<dbReference type="AlphaFoldDB" id="A0A371CWH4"/>
<proteinExistence type="predicted"/>
<sequence>MRRGHCAPRLIHEPTNDEMSEDGLGPLAPPDWLREHSDLGSRGIKLSTPLKPFCVWRTYSNRWTPPYAVKIVPSDSEEADIYERLHRLDPTSPNHTLPCDVIHAKQAFLIMPCLDTILYHPVCRGRGLLPLLAFFRQVMEGIEFLHERNIAHMDMYHGQVVVASERHVAFHKEVQAGKAYIIDFDRSKCLKSGPGIQHAIDYCKPPLGMTQFDPYSWDVYCTGILFDTVTKDIYSERHIPWVVRRYIKWLVGNERGCARICSCRPSARRARQMLGVIHWAACVWERAAVCLS</sequence>
<evidence type="ECO:0008006" key="4">
    <source>
        <dbReference type="Google" id="ProtNLM"/>
    </source>
</evidence>
<dbReference type="Proteomes" id="UP000256964">
    <property type="component" value="Unassembled WGS sequence"/>
</dbReference>